<dbReference type="PROSITE" id="PS51233">
    <property type="entry name" value="VWFD"/>
    <property type="match status" value="1"/>
</dbReference>
<dbReference type="Pfam" id="PF00084">
    <property type="entry name" value="Sushi"/>
    <property type="match status" value="1"/>
</dbReference>
<dbReference type="AlphaFoldDB" id="A0A914P1I8"/>
<dbReference type="SMART" id="SM00723">
    <property type="entry name" value="AMOP"/>
    <property type="match status" value="1"/>
</dbReference>
<evidence type="ECO:0000259" key="12">
    <source>
        <dbReference type="PROSITE" id="PS51233"/>
    </source>
</evidence>
<dbReference type="Pfam" id="PF00094">
    <property type="entry name" value="VWD"/>
    <property type="match status" value="1"/>
</dbReference>
<dbReference type="InterPro" id="IPR035976">
    <property type="entry name" value="Sushi/SCR/CCP_sf"/>
</dbReference>
<dbReference type="GO" id="GO:0016020">
    <property type="term" value="C:membrane"/>
    <property type="evidence" value="ECO:0007669"/>
    <property type="project" value="UniProtKB-SubCell"/>
</dbReference>
<feature type="chain" id="PRO_5038057347" evidence="8">
    <location>
        <begin position="17"/>
        <end position="920"/>
    </location>
</feature>
<evidence type="ECO:0000256" key="8">
    <source>
        <dbReference type="SAM" id="SignalP"/>
    </source>
</evidence>
<dbReference type="SMART" id="SM00032">
    <property type="entry name" value="CCP"/>
    <property type="match status" value="1"/>
</dbReference>
<evidence type="ECO:0000256" key="5">
    <source>
        <dbReference type="ARBA" id="ARBA00023157"/>
    </source>
</evidence>
<keyword evidence="8" id="KW-0732">Signal</keyword>
<comment type="caution">
    <text evidence="6">Lacks conserved residue(s) required for the propagation of feature annotation.</text>
</comment>
<organism evidence="13 14">
    <name type="scientific">Panagrolaimus davidi</name>
    <dbReference type="NCBI Taxonomy" id="227884"/>
    <lineage>
        <taxon>Eukaryota</taxon>
        <taxon>Metazoa</taxon>
        <taxon>Ecdysozoa</taxon>
        <taxon>Nematoda</taxon>
        <taxon>Chromadorea</taxon>
        <taxon>Rhabditida</taxon>
        <taxon>Tylenchina</taxon>
        <taxon>Panagrolaimomorpha</taxon>
        <taxon>Panagrolaimoidea</taxon>
        <taxon>Panagrolaimidae</taxon>
        <taxon>Panagrolaimus</taxon>
    </lineage>
</organism>
<dbReference type="InterPro" id="IPR000436">
    <property type="entry name" value="Sushi_SCR_CCP_dom"/>
</dbReference>
<protein>
    <submittedName>
        <fullName evidence="14">Uncharacterized protein</fullName>
    </submittedName>
</protein>
<dbReference type="InterPro" id="IPR001846">
    <property type="entry name" value="VWF_type-D"/>
</dbReference>
<feature type="region of interest" description="Disordered" evidence="7">
    <location>
        <begin position="866"/>
        <end position="895"/>
    </location>
</feature>
<reference evidence="14" key="1">
    <citation type="submission" date="2022-11" db="UniProtKB">
        <authorList>
            <consortium name="WormBaseParasite"/>
        </authorList>
    </citation>
    <scope>IDENTIFICATION</scope>
</reference>
<evidence type="ECO:0000256" key="1">
    <source>
        <dbReference type="ARBA" id="ARBA00004370"/>
    </source>
</evidence>
<dbReference type="PANTHER" id="PTHR13802:SF52">
    <property type="entry name" value="MUCIN-4"/>
    <property type="match status" value="1"/>
</dbReference>
<proteinExistence type="predicted"/>
<feature type="domain" description="NIDO" evidence="11">
    <location>
        <begin position="96"/>
        <end position="253"/>
    </location>
</feature>
<evidence type="ECO:0000256" key="7">
    <source>
        <dbReference type="SAM" id="MobiDB-lite"/>
    </source>
</evidence>
<evidence type="ECO:0000313" key="13">
    <source>
        <dbReference type="Proteomes" id="UP000887578"/>
    </source>
</evidence>
<dbReference type="Proteomes" id="UP000887578">
    <property type="component" value="Unplaced"/>
</dbReference>
<keyword evidence="2" id="KW-0812">Transmembrane</keyword>
<feature type="domain" description="Sushi" evidence="10">
    <location>
        <begin position="799"/>
        <end position="856"/>
    </location>
</feature>
<evidence type="ECO:0000256" key="6">
    <source>
        <dbReference type="PROSITE-ProRule" id="PRU00302"/>
    </source>
</evidence>
<evidence type="ECO:0000259" key="11">
    <source>
        <dbReference type="PROSITE" id="PS51220"/>
    </source>
</evidence>
<dbReference type="GO" id="GO:0007160">
    <property type="term" value="P:cell-matrix adhesion"/>
    <property type="evidence" value="ECO:0007669"/>
    <property type="project" value="InterPro"/>
</dbReference>
<comment type="subcellular location">
    <subcellularLocation>
        <location evidence="1">Membrane</location>
    </subcellularLocation>
</comment>
<dbReference type="Gene3D" id="2.10.70.10">
    <property type="entry name" value="Complement Module, domain 1"/>
    <property type="match status" value="1"/>
</dbReference>
<dbReference type="PROSITE" id="PS50856">
    <property type="entry name" value="AMOP"/>
    <property type="match status" value="1"/>
</dbReference>
<feature type="domain" description="AMOP" evidence="9">
    <location>
        <begin position="375"/>
        <end position="531"/>
    </location>
</feature>
<dbReference type="SUPFAM" id="SSF57535">
    <property type="entry name" value="Complement control module/SCR domain"/>
    <property type="match status" value="1"/>
</dbReference>
<dbReference type="PROSITE" id="PS51220">
    <property type="entry name" value="NIDO"/>
    <property type="match status" value="1"/>
</dbReference>
<dbReference type="InterPro" id="IPR056619">
    <property type="entry name" value="C8-3_MUC4"/>
</dbReference>
<dbReference type="Pfam" id="PF23263">
    <property type="entry name" value="C8-3_MUC4"/>
    <property type="match status" value="1"/>
</dbReference>
<keyword evidence="5 6" id="KW-1015">Disulfide bond</keyword>
<dbReference type="CDD" id="cd00033">
    <property type="entry name" value="CCP"/>
    <property type="match status" value="1"/>
</dbReference>
<feature type="disulfide bond" evidence="6">
    <location>
        <begin position="827"/>
        <end position="854"/>
    </location>
</feature>
<dbReference type="InterPro" id="IPR051495">
    <property type="entry name" value="Epithelial_Barrier/Signaling"/>
</dbReference>
<dbReference type="SMART" id="SM00216">
    <property type="entry name" value="VWD"/>
    <property type="match status" value="1"/>
</dbReference>
<accession>A0A914P1I8</accession>
<dbReference type="InterPro" id="IPR005533">
    <property type="entry name" value="AMOP_dom"/>
</dbReference>
<keyword evidence="13" id="KW-1185">Reference proteome</keyword>
<keyword evidence="3" id="KW-1133">Transmembrane helix</keyword>
<feature type="signal peptide" evidence="8">
    <location>
        <begin position="1"/>
        <end position="16"/>
    </location>
</feature>
<evidence type="ECO:0000256" key="3">
    <source>
        <dbReference type="ARBA" id="ARBA00022989"/>
    </source>
</evidence>
<evidence type="ECO:0000313" key="14">
    <source>
        <dbReference type="WBParaSite" id="PDA_v2.g1108.t1"/>
    </source>
</evidence>
<evidence type="ECO:0000259" key="10">
    <source>
        <dbReference type="PROSITE" id="PS50923"/>
    </source>
</evidence>
<evidence type="ECO:0000256" key="2">
    <source>
        <dbReference type="ARBA" id="ARBA00022692"/>
    </source>
</evidence>
<dbReference type="InterPro" id="IPR003886">
    <property type="entry name" value="NIDO_dom"/>
</dbReference>
<dbReference type="Pfam" id="PF06119">
    <property type="entry name" value="NIDO"/>
    <property type="match status" value="1"/>
</dbReference>
<dbReference type="PROSITE" id="PS50923">
    <property type="entry name" value="SUSHI"/>
    <property type="match status" value="1"/>
</dbReference>
<dbReference type="PANTHER" id="PTHR13802">
    <property type="entry name" value="MUCIN 4-RELATED"/>
    <property type="match status" value="1"/>
</dbReference>
<dbReference type="WBParaSite" id="PDA_v2.g1108.t1">
    <property type="protein sequence ID" value="PDA_v2.g1108.t1"/>
    <property type="gene ID" value="PDA_v2.g1108"/>
</dbReference>
<keyword evidence="4" id="KW-0472">Membrane</keyword>
<keyword evidence="6" id="KW-0768">Sushi</keyword>
<evidence type="ECO:0000259" key="9">
    <source>
        <dbReference type="PROSITE" id="PS50856"/>
    </source>
</evidence>
<feature type="domain" description="VWFD" evidence="12">
    <location>
        <begin position="538"/>
        <end position="723"/>
    </location>
</feature>
<sequence>MNILLPLLIIPLLVNAEVPLTSFFPYGTSNGDAKLQTVDDGSSAPQNLSIPFPFFNVPQSTLWVNENGIITFDRKSSQFTPYCKPVPSGGGRIIAPFWADVDIRHTGNVFYRQTTDAAILQKGEHEIAFAFTDEQNIHLKWAFISTWEEVTYFQDLGNHNESERKKNTFQVTLLTDGIQGFAIFYYNKITWTTGDVSDGQNGLGGTPAEIGYDYGDGINYFTVDDSCKNSVINITQKSNVGSPGVWIFKLGANIDATPTPLPGCEKSYTGEFCAIPNTIDFVGYDLIDIYGIQLTSTESAICRYNDPGANITLLEAKVFFLTHYEKNTNLFKLKIMVTVLARIPWFSNACPGAHPLDIACVAVGSLAVTGVTAFFAPESLPVVAVALGKDFSNETTYYFPDDVPACPPTFALAKVDPTFVIDRLCTNPSNCMYNTGADVCFISATPSPGGGAQQCCYSKGEINITAPGKFLLLSVFEMAYKFTAAGHPMMSHPSVLAGIPNIALDRSPWHYCCELNHWITRPFCKRPSDPGQNYTAPKPALGNGDPHFTTFDGLYYTFNGAGEFWMLKNNSAQSLAVQTRMIPVGTSYSYFGAYAMKTSNSSVLQIERSSSGEFTVFYDSTPIPPNIWQNGINFDDIYISYDGSVIVTFSSGFSFKISYWMVNSFAPQSFFGNYTQGILGSYDDNPFNDLTTPDGILLPANSTTKVIHYKFGLKWSVSEDESLFNYFGKNYSDFNFPEFKPSFGYFAGQLPPNAAEVCGNDQSCLWDLVTTGDESLANETRSNNEDFNQTVSTTSQNITMCPTFDDIENGSFVLNNYLPNSVVTFYCDSGFEIQGNEKLICKADGSWNGTEPSCDFVGTTTVETTTENMANSPNSPKSSSPTSTTTTTTTTQETTTSNAEQLFINLNVVSISFALMVAVY</sequence>
<name>A0A914P1I8_9BILA</name>
<dbReference type="SMART" id="SM00539">
    <property type="entry name" value="NIDO"/>
    <property type="match status" value="1"/>
</dbReference>
<evidence type="ECO:0000256" key="4">
    <source>
        <dbReference type="ARBA" id="ARBA00023136"/>
    </source>
</evidence>
<dbReference type="Pfam" id="PF03782">
    <property type="entry name" value="AMOP"/>
    <property type="match status" value="1"/>
</dbReference>